<dbReference type="Gene3D" id="3.40.50.1820">
    <property type="entry name" value="alpha/beta hydrolase"/>
    <property type="match status" value="1"/>
</dbReference>
<dbReference type="Proteomes" id="UP000024837">
    <property type="component" value="Unassembled WGS sequence"/>
</dbReference>
<protein>
    <recommendedName>
        <fullName evidence="3">Triacylglycerol lipase</fullName>
    </recommendedName>
</protein>
<dbReference type="SUPFAM" id="SSF53474">
    <property type="entry name" value="alpha/beta-Hydrolases"/>
    <property type="match status" value="1"/>
</dbReference>
<keyword evidence="2" id="KW-1185">Reference proteome</keyword>
<dbReference type="AlphaFoldDB" id="W7I9S1"/>
<dbReference type="OrthoDB" id="5413057at2759"/>
<evidence type="ECO:0000313" key="1">
    <source>
        <dbReference type="EMBL" id="EWC45795.1"/>
    </source>
</evidence>
<accession>W7I9S1</accession>
<reference evidence="1 2" key="1">
    <citation type="submission" date="2013-05" db="EMBL/GenBank/DDBJ databases">
        <title>Drechslerella stenobrocha genome reveals carnivorous origination and mechanical trapping mechanism of predatory fungi.</title>
        <authorList>
            <person name="Liu X."/>
            <person name="Zhang W."/>
            <person name="Liu K."/>
        </authorList>
    </citation>
    <scope>NUCLEOTIDE SEQUENCE [LARGE SCALE GENOMIC DNA]</scope>
    <source>
        <strain evidence="1 2">248</strain>
    </source>
</reference>
<evidence type="ECO:0000313" key="2">
    <source>
        <dbReference type="Proteomes" id="UP000024837"/>
    </source>
</evidence>
<organism evidence="1 2">
    <name type="scientific">Drechslerella stenobrocha 248</name>
    <dbReference type="NCBI Taxonomy" id="1043628"/>
    <lineage>
        <taxon>Eukaryota</taxon>
        <taxon>Fungi</taxon>
        <taxon>Dikarya</taxon>
        <taxon>Ascomycota</taxon>
        <taxon>Pezizomycotina</taxon>
        <taxon>Orbiliomycetes</taxon>
        <taxon>Orbiliales</taxon>
        <taxon>Orbiliaceae</taxon>
        <taxon>Drechslerella</taxon>
    </lineage>
</organism>
<name>W7I9S1_9PEZI</name>
<dbReference type="EMBL" id="KI966424">
    <property type="protein sequence ID" value="EWC45795.1"/>
    <property type="molecule type" value="Genomic_DNA"/>
</dbReference>
<sequence>MRAGIRICRAGRRRQLHTTRSGLYDPRLSDLGRVIEDDFRRLQEHYQTPKNPIVLSHGLLGFDTLKLLPLSFIPPIHYWRGIKEALAANHCKVIVTVVPPSASIERRAEALLRSIEQRAAGKSVNIVG</sequence>
<gene>
    <name evidence="1" type="ORF">DRE_05132</name>
</gene>
<dbReference type="HOGENOM" id="CLU_1855950_0_0_1"/>
<dbReference type="InterPro" id="IPR029058">
    <property type="entry name" value="AB_hydrolase_fold"/>
</dbReference>
<proteinExistence type="predicted"/>
<evidence type="ECO:0008006" key="3">
    <source>
        <dbReference type="Google" id="ProtNLM"/>
    </source>
</evidence>